<dbReference type="AlphaFoldDB" id="A0A328B7R7"/>
<protein>
    <submittedName>
        <fullName evidence="1">Uncharacterized protein</fullName>
    </submittedName>
</protein>
<dbReference type="Proteomes" id="UP000248553">
    <property type="component" value="Unassembled WGS sequence"/>
</dbReference>
<organism evidence="1 2">
    <name type="scientific">Hymenobacter edaphi</name>
    <dbReference type="NCBI Taxonomy" id="2211146"/>
    <lineage>
        <taxon>Bacteria</taxon>
        <taxon>Pseudomonadati</taxon>
        <taxon>Bacteroidota</taxon>
        <taxon>Cytophagia</taxon>
        <taxon>Cytophagales</taxon>
        <taxon>Hymenobacteraceae</taxon>
        <taxon>Hymenobacter</taxon>
    </lineage>
</organism>
<sequence>MLRACARRDQRGLLALVDESVAVSMGGGIYGKAGLVSDFLNSSSKGSGYARLQQLLRLGGTIRRDSAGRLTATYPYLQDEDRHSQLVRQLDFEPFVTFVGTTPDVVVHAAPSSRSPVVRRLAYPVLITPYDAVGRTDFWLPVTAADSSFQGYADARQLYCLADVTLTVEQKNGRLRITSVAPFDWRAGTG</sequence>
<dbReference type="EMBL" id="QHKM01000011">
    <property type="protein sequence ID" value="RAK62899.1"/>
    <property type="molecule type" value="Genomic_DNA"/>
</dbReference>
<name>A0A328B7R7_9BACT</name>
<evidence type="ECO:0000313" key="2">
    <source>
        <dbReference type="Proteomes" id="UP000248553"/>
    </source>
</evidence>
<gene>
    <name evidence="1" type="ORF">DLM85_22125</name>
</gene>
<keyword evidence="2" id="KW-1185">Reference proteome</keyword>
<reference evidence="2" key="1">
    <citation type="submission" date="2018-05" db="EMBL/GenBank/DDBJ databases">
        <authorList>
            <person name="Nie L."/>
        </authorList>
    </citation>
    <scope>NUCLEOTIDE SEQUENCE [LARGE SCALE GENOMIC DNA]</scope>
    <source>
        <strain evidence="2">NL</strain>
    </source>
</reference>
<comment type="caution">
    <text evidence="1">The sequence shown here is derived from an EMBL/GenBank/DDBJ whole genome shotgun (WGS) entry which is preliminary data.</text>
</comment>
<proteinExistence type="predicted"/>
<accession>A0A328B7R7</accession>
<evidence type="ECO:0000313" key="1">
    <source>
        <dbReference type="EMBL" id="RAK62899.1"/>
    </source>
</evidence>